<sequence>MNRITQLKVSSRFAALNLGLLLAIAHFPQTADAADPDIILLEKPGDAPYSHKSITIRPTGDAAQLLVIQDSETTVCPIPYESYSAILDFLVKYEADQLEDQLAGPNFPVAPGGSRFTLSVIGNSEKYQWIADDVDNPRANRAYKDIVNHIMSSTERLLNDDSIECIKRGDDDNGNDDQDEETIR</sequence>
<proteinExistence type="predicted"/>
<accession>A0A4P9UQ65</accession>
<dbReference type="Proteomes" id="UP000305881">
    <property type="component" value="Chromosome"/>
</dbReference>
<reference evidence="3" key="1">
    <citation type="journal article" date="2019" name="J. Bacteriol.">
        <title>A Mutagenic Screen Identifies a TonB-Dependent Receptor Required for the Lanthanide Metal Switch in the Type I Methanotroph 'Methylotuvimicrobium buryatense' 5GB1C.</title>
        <authorList>
            <person name="Groom J.D."/>
            <person name="Ford S.M."/>
            <person name="Pesesky M.W."/>
            <person name="Lidstrom M.E."/>
        </authorList>
    </citation>
    <scope>NUCLEOTIDE SEQUENCE [LARGE SCALE GENOMIC DNA]</scope>
    <source>
        <strain evidence="3">5GB1C</strain>
    </source>
</reference>
<feature type="chain" id="PRO_5020616857" evidence="1">
    <location>
        <begin position="34"/>
        <end position="184"/>
    </location>
</feature>
<organism evidence="2 3">
    <name type="scientific">Methylotuvimicrobium buryatense</name>
    <name type="common">Methylomicrobium buryatense</name>
    <dbReference type="NCBI Taxonomy" id="95641"/>
    <lineage>
        <taxon>Bacteria</taxon>
        <taxon>Pseudomonadati</taxon>
        <taxon>Pseudomonadota</taxon>
        <taxon>Gammaproteobacteria</taxon>
        <taxon>Methylococcales</taxon>
        <taxon>Methylococcaceae</taxon>
        <taxon>Methylotuvimicrobium</taxon>
    </lineage>
</organism>
<dbReference type="EMBL" id="CP035467">
    <property type="protein sequence ID" value="QCW82703.1"/>
    <property type="molecule type" value="Genomic_DNA"/>
</dbReference>
<evidence type="ECO:0000256" key="1">
    <source>
        <dbReference type="SAM" id="SignalP"/>
    </source>
</evidence>
<evidence type="ECO:0000313" key="2">
    <source>
        <dbReference type="EMBL" id="QCW82703.1"/>
    </source>
</evidence>
<keyword evidence="3" id="KW-1185">Reference proteome</keyword>
<evidence type="ECO:0000313" key="3">
    <source>
        <dbReference type="Proteomes" id="UP000305881"/>
    </source>
</evidence>
<dbReference type="AlphaFoldDB" id="A0A4P9UQ65"/>
<dbReference type="RefSeq" id="WP_017839459.1">
    <property type="nucleotide sequence ID" value="NZ_CP035467.1"/>
</dbReference>
<protein>
    <submittedName>
        <fullName evidence="2">Uncharacterized protein</fullName>
    </submittedName>
</protein>
<feature type="signal peptide" evidence="1">
    <location>
        <begin position="1"/>
        <end position="33"/>
    </location>
</feature>
<gene>
    <name evidence="2" type="ORF">EQU24_10985</name>
</gene>
<dbReference type="KEGG" id="mbur:EQU24_10985"/>
<name>A0A4P9UQ65_METBY</name>
<keyword evidence="1" id="KW-0732">Signal</keyword>